<dbReference type="Proteomes" id="UP000237839">
    <property type="component" value="Unassembled WGS sequence"/>
</dbReference>
<proteinExistence type="predicted"/>
<dbReference type="GO" id="GO:0003677">
    <property type="term" value="F:DNA binding"/>
    <property type="evidence" value="ECO:0007669"/>
    <property type="project" value="UniProtKB-KW"/>
</dbReference>
<sequence>MEVKKKAEMSTEMSTERAAEITTLISIGELARRSGVASSALRFYEERGLIQSIRPVALESGKPRSSRRMYAKDVLRRVSFIRVAQIVGLSLDEIQQALATLPQQRTPGKQDWERLSRSWQPLIQERIDTLTKLRDQLSSCIGCGCLSLKSCALYNPGDLAGLRGSGARYLMGDSSKTVLAENRIKKK</sequence>
<dbReference type="CDD" id="cd01110">
    <property type="entry name" value="HTH_SoxR"/>
    <property type="match status" value="1"/>
</dbReference>
<dbReference type="InterPro" id="IPR009061">
    <property type="entry name" value="DNA-bd_dom_put_sf"/>
</dbReference>
<feature type="domain" description="HTH merR-type" evidence="8">
    <location>
        <begin position="24"/>
        <end position="100"/>
    </location>
</feature>
<comment type="caution">
    <text evidence="9">The sequence shown here is derived from an EMBL/GenBank/DDBJ whole genome shotgun (WGS) entry which is preliminary data.</text>
</comment>
<evidence type="ECO:0000256" key="2">
    <source>
        <dbReference type="ARBA" id="ARBA00022723"/>
    </source>
</evidence>
<dbReference type="PROSITE" id="PS50937">
    <property type="entry name" value="HTH_MERR_2"/>
    <property type="match status" value="1"/>
</dbReference>
<keyword evidence="4" id="KW-0411">Iron-sulfur</keyword>
<dbReference type="SUPFAM" id="SSF46955">
    <property type="entry name" value="Putative DNA-binding domain"/>
    <property type="match status" value="1"/>
</dbReference>
<evidence type="ECO:0000256" key="1">
    <source>
        <dbReference type="ARBA" id="ARBA00022714"/>
    </source>
</evidence>
<dbReference type="InterPro" id="IPR010211">
    <property type="entry name" value="Redox-sen_tscrpt-act_SoxR"/>
</dbReference>
<keyword evidence="10" id="KW-1185">Reference proteome</keyword>
<dbReference type="SMART" id="SM00422">
    <property type="entry name" value="HTH_MERR"/>
    <property type="match status" value="1"/>
</dbReference>
<keyword evidence="2" id="KW-0479">Metal-binding</keyword>
<dbReference type="InterPro" id="IPR047057">
    <property type="entry name" value="MerR_fam"/>
</dbReference>
<dbReference type="Pfam" id="PF09278">
    <property type="entry name" value="MerR-DNA-bind"/>
    <property type="match status" value="1"/>
</dbReference>
<keyword evidence="6" id="KW-0238">DNA-binding</keyword>
<dbReference type="PROSITE" id="PS00552">
    <property type="entry name" value="HTH_MERR_1"/>
    <property type="match status" value="1"/>
</dbReference>
<dbReference type="Pfam" id="PF00376">
    <property type="entry name" value="MerR"/>
    <property type="match status" value="1"/>
</dbReference>
<protein>
    <submittedName>
        <fullName evidence="9">SoxR: redox-sensitive transcriptional activator SoxR</fullName>
    </submittedName>
</protein>
<dbReference type="PANTHER" id="PTHR30204">
    <property type="entry name" value="REDOX-CYCLING DRUG-SENSING TRANSCRIPTIONAL ACTIVATOR SOXR"/>
    <property type="match status" value="1"/>
</dbReference>
<evidence type="ECO:0000256" key="4">
    <source>
        <dbReference type="ARBA" id="ARBA00023014"/>
    </source>
</evidence>
<keyword evidence="5" id="KW-0805">Transcription regulation</keyword>
<name>A0A2S9H1E8_9BURK</name>
<dbReference type="PANTHER" id="PTHR30204:SF0">
    <property type="entry name" value="REDOX-SENSITIVE TRANSCRIPTIONAL ACTIVATOR SOXR"/>
    <property type="match status" value="1"/>
</dbReference>
<gene>
    <name evidence="9" type="ORF">S2091_1424</name>
</gene>
<evidence type="ECO:0000259" key="8">
    <source>
        <dbReference type="PROSITE" id="PS50937"/>
    </source>
</evidence>
<evidence type="ECO:0000256" key="6">
    <source>
        <dbReference type="ARBA" id="ARBA00023125"/>
    </source>
</evidence>
<dbReference type="InterPro" id="IPR015358">
    <property type="entry name" value="Tscrpt_reg_MerR_DNA-bd"/>
</dbReference>
<evidence type="ECO:0000313" key="10">
    <source>
        <dbReference type="Proteomes" id="UP000237839"/>
    </source>
</evidence>
<dbReference type="NCBIfam" id="TIGR01950">
    <property type="entry name" value="SoxR"/>
    <property type="match status" value="1"/>
</dbReference>
<dbReference type="EMBL" id="PUGF01000005">
    <property type="protein sequence ID" value="PRC93815.1"/>
    <property type="molecule type" value="Genomic_DNA"/>
</dbReference>
<dbReference type="GO" id="GO:0003700">
    <property type="term" value="F:DNA-binding transcription factor activity"/>
    <property type="evidence" value="ECO:0007669"/>
    <property type="project" value="InterPro"/>
</dbReference>
<organism evidence="9 10">
    <name type="scientific">Solimicrobium silvestre</name>
    <dbReference type="NCBI Taxonomy" id="2099400"/>
    <lineage>
        <taxon>Bacteria</taxon>
        <taxon>Pseudomonadati</taxon>
        <taxon>Pseudomonadota</taxon>
        <taxon>Betaproteobacteria</taxon>
        <taxon>Burkholderiales</taxon>
        <taxon>Oxalobacteraceae</taxon>
        <taxon>Solimicrobium</taxon>
    </lineage>
</organism>
<evidence type="ECO:0000256" key="3">
    <source>
        <dbReference type="ARBA" id="ARBA00023004"/>
    </source>
</evidence>
<evidence type="ECO:0000313" key="9">
    <source>
        <dbReference type="EMBL" id="PRC93815.1"/>
    </source>
</evidence>
<dbReference type="InterPro" id="IPR000551">
    <property type="entry name" value="MerR-type_HTH_dom"/>
</dbReference>
<dbReference type="GO" id="GO:0006979">
    <property type="term" value="P:response to oxidative stress"/>
    <property type="evidence" value="ECO:0007669"/>
    <property type="project" value="InterPro"/>
</dbReference>
<evidence type="ECO:0000256" key="5">
    <source>
        <dbReference type="ARBA" id="ARBA00023015"/>
    </source>
</evidence>
<reference evidence="9 10" key="1">
    <citation type="submission" date="2018-02" db="EMBL/GenBank/DDBJ databases">
        <title>Solimicrobium silvestre gen. nov., sp. nov., isolated from alpine forest soil.</title>
        <authorList>
            <person name="Margesin R."/>
            <person name="Albuquerque L."/>
            <person name="Zhang D.-C."/>
            <person name="Froufe H.J.C."/>
            <person name="Severino R."/>
            <person name="Roxo I."/>
            <person name="Egas C."/>
            <person name="Da Costa M.S."/>
        </authorList>
    </citation>
    <scope>NUCLEOTIDE SEQUENCE [LARGE SCALE GENOMIC DNA]</scope>
    <source>
        <strain evidence="9 10">S20-91</strain>
    </source>
</reference>
<keyword evidence="1" id="KW-0001">2Fe-2S</keyword>
<dbReference type="Gene3D" id="1.10.1660.10">
    <property type="match status" value="1"/>
</dbReference>
<evidence type="ECO:0000256" key="7">
    <source>
        <dbReference type="ARBA" id="ARBA00023163"/>
    </source>
</evidence>
<keyword evidence="3" id="KW-0408">Iron</keyword>
<dbReference type="GO" id="GO:0051537">
    <property type="term" value="F:2 iron, 2 sulfur cluster binding"/>
    <property type="evidence" value="ECO:0007669"/>
    <property type="project" value="UniProtKB-KW"/>
</dbReference>
<dbReference type="AlphaFoldDB" id="A0A2S9H1E8"/>
<accession>A0A2S9H1E8</accession>
<dbReference type="GO" id="GO:0046872">
    <property type="term" value="F:metal ion binding"/>
    <property type="evidence" value="ECO:0007669"/>
    <property type="project" value="UniProtKB-KW"/>
</dbReference>
<keyword evidence="7" id="KW-0804">Transcription</keyword>